<dbReference type="Proteomes" id="UP000179807">
    <property type="component" value="Unassembled WGS sequence"/>
</dbReference>
<evidence type="ECO:0000313" key="3">
    <source>
        <dbReference type="Proteomes" id="UP000179807"/>
    </source>
</evidence>
<proteinExistence type="predicted"/>
<dbReference type="RefSeq" id="XP_068358987.1">
    <property type="nucleotide sequence ID" value="XM_068504853.1"/>
</dbReference>
<dbReference type="Gene3D" id="1.25.40.20">
    <property type="entry name" value="Ankyrin repeat-containing domain"/>
    <property type="match status" value="1"/>
</dbReference>
<keyword evidence="1" id="KW-0040">ANK repeat</keyword>
<dbReference type="Pfam" id="PF12796">
    <property type="entry name" value="Ank_2"/>
    <property type="match status" value="1"/>
</dbReference>
<comment type="caution">
    <text evidence="2">The sequence shown here is derived from an EMBL/GenBank/DDBJ whole genome shotgun (WGS) entry which is preliminary data.</text>
</comment>
<dbReference type="GeneID" id="94839557"/>
<accession>A0A1J4K3U2</accession>
<dbReference type="PROSITE" id="PS50297">
    <property type="entry name" value="ANK_REP_REGION"/>
    <property type="match status" value="1"/>
</dbReference>
<gene>
    <name evidence="2" type="ORF">TRFO_26277</name>
</gene>
<dbReference type="SMART" id="SM00248">
    <property type="entry name" value="ANK"/>
    <property type="match status" value="2"/>
</dbReference>
<organism evidence="2 3">
    <name type="scientific">Tritrichomonas foetus</name>
    <dbReference type="NCBI Taxonomy" id="1144522"/>
    <lineage>
        <taxon>Eukaryota</taxon>
        <taxon>Metamonada</taxon>
        <taxon>Parabasalia</taxon>
        <taxon>Tritrichomonadida</taxon>
        <taxon>Tritrichomonadidae</taxon>
        <taxon>Tritrichomonas</taxon>
    </lineage>
</organism>
<dbReference type="InterPro" id="IPR036770">
    <property type="entry name" value="Ankyrin_rpt-contain_sf"/>
</dbReference>
<evidence type="ECO:0000256" key="1">
    <source>
        <dbReference type="PROSITE-ProRule" id="PRU00023"/>
    </source>
</evidence>
<dbReference type="InterPro" id="IPR002110">
    <property type="entry name" value="Ankyrin_rpt"/>
</dbReference>
<dbReference type="EMBL" id="MLAK01000744">
    <property type="protein sequence ID" value="OHT05851.1"/>
    <property type="molecule type" value="Genomic_DNA"/>
</dbReference>
<dbReference type="VEuPathDB" id="TrichDB:TRFO_26277"/>
<dbReference type="PANTHER" id="PTHR24159:SF5">
    <property type="entry name" value="ANK_REP_REGION DOMAIN-CONTAINING PROTEIN"/>
    <property type="match status" value="1"/>
</dbReference>
<feature type="repeat" description="ANK" evidence="1">
    <location>
        <begin position="359"/>
        <end position="383"/>
    </location>
</feature>
<dbReference type="PANTHER" id="PTHR24159">
    <property type="match status" value="1"/>
</dbReference>
<dbReference type="PROSITE" id="PS50088">
    <property type="entry name" value="ANK_REPEAT"/>
    <property type="match status" value="1"/>
</dbReference>
<keyword evidence="3" id="KW-1185">Reference proteome</keyword>
<dbReference type="SUPFAM" id="SSF48403">
    <property type="entry name" value="Ankyrin repeat"/>
    <property type="match status" value="1"/>
</dbReference>
<dbReference type="AlphaFoldDB" id="A0A1J4K3U2"/>
<evidence type="ECO:0000313" key="2">
    <source>
        <dbReference type="EMBL" id="OHT05851.1"/>
    </source>
</evidence>
<sequence length="435" mass="50673">MSHGWLSKVEKSLEEVKNDMQEFLLLQEKIINLNYNNYDEIRDFIIHEYVEQKLSPDMKQTFLHILSQSVNIKPQKFPLYKTLVLNIFSHPSAKNNVKMTKLQIQNCNWTHDYYELLINISDSPPDENDAKNNSKFLKYSQQSTDIGNQVHEALLDDNIDKFQELYSQNEIRDLKISINMMNINFAGDFLTLFEAAALYSASNIFNFLWIQQTEDENDQLHEQLFFCAIAGGNSEILIPLENFFLKRNNNLAKNDQVIYDEHCLNIALSFHNYDVVDYIHNNFKIPYNMDILLSCLEYNNIISFISIIQEIPYILKNVKTMKRLIITAFKVGELRLAKFLVEFCPDTIDLDALYDDSPNGDNPLHYAISYNCTDLIKYLVGSGKMSIYRRNKLGYSPKETARLYQSLDAAKYLDLLIPEETQAKEKPKKVIIVVD</sequence>
<name>A0A1J4K3U2_9EUKA</name>
<protein>
    <submittedName>
        <fullName evidence="2">Uncharacterized protein</fullName>
    </submittedName>
</protein>
<reference evidence="2" key="1">
    <citation type="submission" date="2016-10" db="EMBL/GenBank/DDBJ databases">
        <authorList>
            <person name="Benchimol M."/>
            <person name="Almeida L.G."/>
            <person name="Vasconcelos A.T."/>
            <person name="Perreira-Neves A."/>
            <person name="Rosa I.A."/>
            <person name="Tasca T."/>
            <person name="Bogo M.R."/>
            <person name="de Souza W."/>
        </authorList>
    </citation>
    <scope>NUCLEOTIDE SEQUENCE [LARGE SCALE GENOMIC DNA]</scope>
    <source>
        <strain evidence="2">K</strain>
    </source>
</reference>